<evidence type="ECO:0000256" key="2">
    <source>
        <dbReference type="SAM" id="Phobius"/>
    </source>
</evidence>
<accession>A0AAU9CUJ8</accession>
<keyword evidence="3" id="KW-0732">Signal</keyword>
<keyword evidence="2" id="KW-1133">Transmembrane helix</keyword>
<protein>
    <submittedName>
        <fullName evidence="4">Uncharacterized protein</fullName>
    </submittedName>
</protein>
<feature type="transmembrane region" description="Helical" evidence="2">
    <location>
        <begin position="77"/>
        <end position="99"/>
    </location>
</feature>
<keyword evidence="2" id="KW-0812">Transmembrane</keyword>
<organism evidence="4 5">
    <name type="scientific">Xylocopilactobacillus apis</name>
    <dbReference type="NCBI Taxonomy" id="2932183"/>
    <lineage>
        <taxon>Bacteria</taxon>
        <taxon>Bacillati</taxon>
        <taxon>Bacillota</taxon>
        <taxon>Bacilli</taxon>
        <taxon>Lactobacillales</taxon>
        <taxon>Lactobacillaceae</taxon>
        <taxon>Xylocopilactobacillus</taxon>
    </lineage>
</organism>
<gene>
    <name evidence="4" type="ORF">KIMC2_06230</name>
</gene>
<evidence type="ECO:0000256" key="3">
    <source>
        <dbReference type="SAM" id="SignalP"/>
    </source>
</evidence>
<dbReference type="EMBL" id="AP026801">
    <property type="protein sequence ID" value="BDR56061.1"/>
    <property type="molecule type" value="Genomic_DNA"/>
</dbReference>
<feature type="region of interest" description="Disordered" evidence="1">
    <location>
        <begin position="44"/>
        <end position="68"/>
    </location>
</feature>
<evidence type="ECO:0000313" key="5">
    <source>
        <dbReference type="Proteomes" id="UP001321804"/>
    </source>
</evidence>
<feature type="compositionally biased region" description="Basic and acidic residues" evidence="1">
    <location>
        <begin position="132"/>
        <end position="141"/>
    </location>
</feature>
<sequence>MFTKRNCILYLVLFFICGSLLNFQNVAAEIIPYHEVHSAVSLDDDSTSSSSSTSDSSSSSSDSNTKFSDLNPTLQGIVFRILMSVAMIFVVLLLIVLFIRSKSERFFAKFIRRTYDDPDHSNPFKGNGFKKKSSDSKDNPPKKPGIKL</sequence>
<proteinExistence type="predicted"/>
<reference evidence="4 5" key="1">
    <citation type="journal article" date="2023" name="Microbiol. Spectr.">
        <title>Symbiosis of Carpenter Bees with Uncharacterized Lactic Acid Bacteria Showing NAD Auxotrophy.</title>
        <authorList>
            <person name="Kawasaki S."/>
            <person name="Ozawa K."/>
            <person name="Mori T."/>
            <person name="Yamamoto A."/>
            <person name="Ito M."/>
            <person name="Ohkuma M."/>
            <person name="Sakamoto M."/>
            <person name="Matsutani M."/>
        </authorList>
    </citation>
    <scope>NUCLEOTIDE SEQUENCE [LARGE SCALE GENOMIC DNA]</scope>
    <source>
        <strain evidence="4 5">KimC2</strain>
    </source>
</reference>
<dbReference type="KEGG" id="xak:KIMC2_06230"/>
<dbReference type="Proteomes" id="UP001321804">
    <property type="component" value="Chromosome"/>
</dbReference>
<feature type="region of interest" description="Disordered" evidence="1">
    <location>
        <begin position="117"/>
        <end position="148"/>
    </location>
</feature>
<keyword evidence="2" id="KW-0472">Membrane</keyword>
<feature type="compositionally biased region" description="Low complexity" evidence="1">
    <location>
        <begin position="47"/>
        <end position="63"/>
    </location>
</feature>
<dbReference type="RefSeq" id="WP_317697909.1">
    <property type="nucleotide sequence ID" value="NZ_AP026801.1"/>
</dbReference>
<evidence type="ECO:0000256" key="1">
    <source>
        <dbReference type="SAM" id="MobiDB-lite"/>
    </source>
</evidence>
<feature type="signal peptide" evidence="3">
    <location>
        <begin position="1"/>
        <end position="27"/>
    </location>
</feature>
<keyword evidence="5" id="KW-1185">Reference proteome</keyword>
<name>A0AAU9CUJ8_9LACO</name>
<dbReference type="AlphaFoldDB" id="A0AAU9CUJ8"/>
<evidence type="ECO:0000313" key="4">
    <source>
        <dbReference type="EMBL" id="BDR56061.1"/>
    </source>
</evidence>
<feature type="chain" id="PRO_5043975641" evidence="3">
    <location>
        <begin position="28"/>
        <end position="148"/>
    </location>
</feature>